<sequence length="171" mass="18927">MNMEILMNYFSQYGLIVFFIIIFLEYLNVPGLAAGIVMPLAGVWAANEGIGFFTAIFISVIAGLLGSLVLYAIARIGGEIFLKKLINKFPSQEKTINNKLDYLRQKGSVGVFVSKLIPMARTLIEIPAGVLKIDFMKYFCSAGLGIFVWNLIFVGSGYIFGEAVFQKLTFL</sequence>
<dbReference type="Pfam" id="PF09335">
    <property type="entry name" value="VTT_dom"/>
    <property type="match status" value="1"/>
</dbReference>
<gene>
    <name evidence="9" type="ORF">CP373A1_08540</name>
</gene>
<reference evidence="9 10" key="1">
    <citation type="submission" date="2016-06" db="EMBL/GenBank/DDBJ databases">
        <authorList>
            <person name="Kjaerup R.B."/>
            <person name="Dalgaard T.S."/>
            <person name="Juul-Madsen H.R."/>
        </authorList>
    </citation>
    <scope>NUCLEOTIDE SEQUENCE [LARGE SCALE GENOMIC DNA]</scope>
    <source>
        <strain evidence="9 10">373-A1</strain>
    </source>
</reference>
<dbReference type="eggNOG" id="COG0586">
    <property type="taxonomic scope" value="Bacteria"/>
</dbReference>
<feature type="transmembrane region" description="Helical" evidence="7">
    <location>
        <begin position="138"/>
        <end position="161"/>
    </location>
</feature>
<dbReference type="RefSeq" id="WP_027098216.1">
    <property type="nucleotide sequence ID" value="NZ_CABJAZ010000001.1"/>
</dbReference>
<evidence type="ECO:0000256" key="3">
    <source>
        <dbReference type="ARBA" id="ARBA00022475"/>
    </source>
</evidence>
<comment type="caution">
    <text evidence="9">The sequence shown here is derived from an EMBL/GenBank/DDBJ whole genome shotgun (WGS) entry which is preliminary data.</text>
</comment>
<organism evidence="9 10">
    <name type="scientific">Clostridium paraputrificum</name>
    <dbReference type="NCBI Taxonomy" id="29363"/>
    <lineage>
        <taxon>Bacteria</taxon>
        <taxon>Bacillati</taxon>
        <taxon>Bacillota</taxon>
        <taxon>Clostridia</taxon>
        <taxon>Eubacteriales</taxon>
        <taxon>Clostridiaceae</taxon>
        <taxon>Clostridium</taxon>
    </lineage>
</organism>
<dbReference type="GeneID" id="42776042"/>
<dbReference type="InterPro" id="IPR032816">
    <property type="entry name" value="VTT_dom"/>
</dbReference>
<dbReference type="OrthoDB" id="9813426at2"/>
<evidence type="ECO:0000259" key="8">
    <source>
        <dbReference type="Pfam" id="PF09335"/>
    </source>
</evidence>
<feature type="transmembrane region" description="Helical" evidence="7">
    <location>
        <begin position="12"/>
        <end position="38"/>
    </location>
</feature>
<name>A0A174W7M3_9CLOT</name>
<dbReference type="GO" id="GO:0005886">
    <property type="term" value="C:plasma membrane"/>
    <property type="evidence" value="ECO:0007669"/>
    <property type="project" value="UniProtKB-SubCell"/>
</dbReference>
<evidence type="ECO:0000256" key="7">
    <source>
        <dbReference type="SAM" id="Phobius"/>
    </source>
</evidence>
<keyword evidence="5 7" id="KW-1133">Transmembrane helix</keyword>
<accession>A0A174W7M3</accession>
<keyword evidence="10" id="KW-1185">Reference proteome</keyword>
<feature type="transmembrane region" description="Helical" evidence="7">
    <location>
        <begin position="50"/>
        <end position="74"/>
    </location>
</feature>
<proteinExistence type="inferred from homology"/>
<dbReference type="Proteomes" id="UP000092714">
    <property type="component" value="Unassembled WGS sequence"/>
</dbReference>
<dbReference type="AlphaFoldDB" id="A0A174W7M3"/>
<keyword evidence="3" id="KW-1003">Cell membrane</keyword>
<feature type="domain" description="VTT" evidence="8">
    <location>
        <begin position="42"/>
        <end position="158"/>
    </location>
</feature>
<evidence type="ECO:0000256" key="2">
    <source>
        <dbReference type="ARBA" id="ARBA00010792"/>
    </source>
</evidence>
<protein>
    <submittedName>
        <fullName evidence="9">Alkaline phosphatase</fullName>
    </submittedName>
</protein>
<dbReference type="PANTHER" id="PTHR42709:SF6">
    <property type="entry name" value="UNDECAPRENYL PHOSPHATE TRANSPORTER A"/>
    <property type="match status" value="1"/>
</dbReference>
<dbReference type="InterPro" id="IPR051311">
    <property type="entry name" value="DedA_domain"/>
</dbReference>
<evidence type="ECO:0000313" key="9">
    <source>
        <dbReference type="EMBL" id="OBY10548.1"/>
    </source>
</evidence>
<evidence type="ECO:0000256" key="5">
    <source>
        <dbReference type="ARBA" id="ARBA00022989"/>
    </source>
</evidence>
<evidence type="ECO:0000256" key="4">
    <source>
        <dbReference type="ARBA" id="ARBA00022692"/>
    </source>
</evidence>
<comment type="subcellular location">
    <subcellularLocation>
        <location evidence="1">Cell membrane</location>
        <topology evidence="1">Multi-pass membrane protein</topology>
    </subcellularLocation>
</comment>
<comment type="similarity">
    <text evidence="2">Belongs to the DedA family.</text>
</comment>
<keyword evidence="6 7" id="KW-0472">Membrane</keyword>
<dbReference type="PANTHER" id="PTHR42709">
    <property type="entry name" value="ALKALINE PHOSPHATASE LIKE PROTEIN"/>
    <property type="match status" value="1"/>
</dbReference>
<evidence type="ECO:0000256" key="6">
    <source>
        <dbReference type="ARBA" id="ARBA00023136"/>
    </source>
</evidence>
<evidence type="ECO:0000313" key="10">
    <source>
        <dbReference type="Proteomes" id="UP000092714"/>
    </source>
</evidence>
<keyword evidence="4 7" id="KW-0812">Transmembrane</keyword>
<dbReference type="EMBL" id="MAPZ01000019">
    <property type="protein sequence ID" value="OBY10548.1"/>
    <property type="molecule type" value="Genomic_DNA"/>
</dbReference>
<evidence type="ECO:0000256" key="1">
    <source>
        <dbReference type="ARBA" id="ARBA00004651"/>
    </source>
</evidence>